<dbReference type="Pfam" id="PF12724">
    <property type="entry name" value="Flavodoxin_5"/>
    <property type="match status" value="1"/>
</dbReference>
<dbReference type="InterPro" id="IPR026816">
    <property type="entry name" value="Flavodoxin_dom"/>
</dbReference>
<proteinExistence type="predicted"/>
<reference evidence="2" key="1">
    <citation type="submission" date="2022-10" db="EMBL/GenBank/DDBJ databases">
        <title>The complete genomes of actinobacterial strains from the NBC collection.</title>
        <authorList>
            <person name="Joergensen T.S."/>
            <person name="Alvarez Arevalo M."/>
            <person name="Sterndorff E.B."/>
            <person name="Faurdal D."/>
            <person name="Vuksanovic O."/>
            <person name="Mourched A.-S."/>
            <person name="Charusanti P."/>
            <person name="Shaw S."/>
            <person name="Blin K."/>
            <person name="Weber T."/>
        </authorList>
    </citation>
    <scope>NUCLEOTIDE SEQUENCE</scope>
    <source>
        <strain evidence="2">NBC_00003</strain>
    </source>
</reference>
<dbReference type="SUPFAM" id="SSF52218">
    <property type="entry name" value="Flavoproteins"/>
    <property type="match status" value="1"/>
</dbReference>
<organism evidence="2">
    <name type="scientific">Streptomyces sp. NBC_00003</name>
    <dbReference type="NCBI Taxonomy" id="2903608"/>
    <lineage>
        <taxon>Bacteria</taxon>
        <taxon>Bacillati</taxon>
        <taxon>Actinomycetota</taxon>
        <taxon>Actinomycetes</taxon>
        <taxon>Kitasatosporales</taxon>
        <taxon>Streptomycetaceae</taxon>
        <taxon>Streptomyces</taxon>
    </lineage>
</organism>
<dbReference type="Gene3D" id="3.40.50.360">
    <property type="match status" value="1"/>
</dbReference>
<sequence>MKAMIVCVSVSHGNTKRIADVMGNVLDARVVTPEQVDLEELSACDLVGFGSGIFLMAFHPLLREFIQALPEEQRGKAFVFATSGLPETPLRPYTRPLLQLLAQKGFEAVDAFSCRALDTWFPFKPIGGIRKQRPNADDLEAARTFAEGLRARVHTTSRPA</sequence>
<accession>A0AAU2UYT9</accession>
<evidence type="ECO:0000259" key="1">
    <source>
        <dbReference type="Pfam" id="PF12724"/>
    </source>
</evidence>
<dbReference type="EMBL" id="CP108318">
    <property type="protein sequence ID" value="WTW60302.1"/>
    <property type="molecule type" value="Genomic_DNA"/>
</dbReference>
<dbReference type="InterPro" id="IPR029039">
    <property type="entry name" value="Flavoprotein-like_sf"/>
</dbReference>
<dbReference type="AlphaFoldDB" id="A0AAU2UYT9"/>
<name>A0AAU2UYT9_9ACTN</name>
<gene>
    <name evidence="2" type="ORF">OG549_06410</name>
</gene>
<feature type="domain" description="Flavodoxin" evidence="1">
    <location>
        <begin position="6"/>
        <end position="103"/>
    </location>
</feature>
<evidence type="ECO:0000313" key="2">
    <source>
        <dbReference type="EMBL" id="WTW60302.1"/>
    </source>
</evidence>
<protein>
    <submittedName>
        <fullName evidence="2">Flavodoxin family protein</fullName>
    </submittedName>
</protein>